<evidence type="ECO:0000313" key="1">
    <source>
        <dbReference type="EnsemblPlants" id="KQK93352"/>
    </source>
</evidence>
<protein>
    <submittedName>
        <fullName evidence="1">Uncharacterized protein</fullName>
    </submittedName>
</protein>
<evidence type="ECO:0000313" key="2">
    <source>
        <dbReference type="Proteomes" id="UP000004995"/>
    </source>
</evidence>
<dbReference type="HOGENOM" id="CLU_2531771_0_0_1"/>
<dbReference type="EnsemblPlants" id="KQK93352">
    <property type="protein sequence ID" value="KQK93352"/>
    <property type="gene ID" value="SETIT_027133mg"/>
</dbReference>
<keyword evidence="2" id="KW-1185">Reference proteome</keyword>
<sequence>MCPLPSIVLDLLLPLSPPPSPRRFHVEELVLLVLLLFCGSARKGKRNLHAVMCSYRKKSYDGSQMCLDISSSELHENNAWPVGT</sequence>
<dbReference type="Gramene" id="KQK93352">
    <property type="protein sequence ID" value="KQK93352"/>
    <property type="gene ID" value="SETIT_027133mg"/>
</dbReference>
<dbReference type="InParanoid" id="K3ZKM7"/>
<organism evidence="1 2">
    <name type="scientific">Setaria italica</name>
    <name type="common">Foxtail millet</name>
    <name type="synonym">Panicum italicum</name>
    <dbReference type="NCBI Taxonomy" id="4555"/>
    <lineage>
        <taxon>Eukaryota</taxon>
        <taxon>Viridiplantae</taxon>
        <taxon>Streptophyta</taxon>
        <taxon>Embryophyta</taxon>
        <taxon>Tracheophyta</taxon>
        <taxon>Spermatophyta</taxon>
        <taxon>Magnoliopsida</taxon>
        <taxon>Liliopsida</taxon>
        <taxon>Poales</taxon>
        <taxon>Poaceae</taxon>
        <taxon>PACMAD clade</taxon>
        <taxon>Panicoideae</taxon>
        <taxon>Panicodae</taxon>
        <taxon>Paniceae</taxon>
        <taxon>Cenchrinae</taxon>
        <taxon>Setaria</taxon>
    </lineage>
</organism>
<proteinExistence type="predicted"/>
<reference evidence="1" key="2">
    <citation type="submission" date="2018-08" db="UniProtKB">
        <authorList>
            <consortium name="EnsemblPlants"/>
        </authorList>
    </citation>
    <scope>IDENTIFICATION</scope>
    <source>
        <strain evidence="1">Yugu1</strain>
    </source>
</reference>
<accession>K3ZKM7</accession>
<reference evidence="2" key="1">
    <citation type="journal article" date="2012" name="Nat. Biotechnol.">
        <title>Reference genome sequence of the model plant Setaria.</title>
        <authorList>
            <person name="Bennetzen J.L."/>
            <person name="Schmutz J."/>
            <person name="Wang H."/>
            <person name="Percifield R."/>
            <person name="Hawkins J."/>
            <person name="Pontaroli A.C."/>
            <person name="Estep M."/>
            <person name="Feng L."/>
            <person name="Vaughn J.N."/>
            <person name="Grimwood J."/>
            <person name="Jenkins J."/>
            <person name="Barry K."/>
            <person name="Lindquist E."/>
            <person name="Hellsten U."/>
            <person name="Deshpande S."/>
            <person name="Wang X."/>
            <person name="Wu X."/>
            <person name="Mitros T."/>
            <person name="Triplett J."/>
            <person name="Yang X."/>
            <person name="Ye C.Y."/>
            <person name="Mauro-Herrera M."/>
            <person name="Wang L."/>
            <person name="Li P."/>
            <person name="Sharma M."/>
            <person name="Sharma R."/>
            <person name="Ronald P.C."/>
            <person name="Panaud O."/>
            <person name="Kellogg E.A."/>
            <person name="Brutnell T.P."/>
            <person name="Doust A.N."/>
            <person name="Tuskan G.A."/>
            <person name="Rokhsar D."/>
            <person name="Devos K.M."/>
        </authorList>
    </citation>
    <scope>NUCLEOTIDE SEQUENCE [LARGE SCALE GENOMIC DNA]</scope>
    <source>
        <strain evidence="2">cv. Yugu1</strain>
    </source>
</reference>
<dbReference type="AlphaFoldDB" id="K3ZKM7"/>
<name>K3ZKM7_SETIT</name>
<dbReference type="EMBL" id="AGNK02004603">
    <property type="status" value="NOT_ANNOTATED_CDS"/>
    <property type="molecule type" value="Genomic_DNA"/>
</dbReference>
<dbReference type="Proteomes" id="UP000004995">
    <property type="component" value="Unassembled WGS sequence"/>
</dbReference>